<protein>
    <recommendedName>
        <fullName evidence="3">Histidine phosphatase family protein</fullName>
    </recommendedName>
</protein>
<evidence type="ECO:0000313" key="1">
    <source>
        <dbReference type="EMBL" id="AWV31504.1"/>
    </source>
</evidence>
<name>A0A1R0Z199_9BACL</name>
<sequence length="59" mass="6411">MVMQIFPIRHGDPDYSIDDLTEFGHQEAAALGKRMASSGLDELYASPLGYELSPKGING</sequence>
<evidence type="ECO:0008006" key="3">
    <source>
        <dbReference type="Google" id="ProtNLM"/>
    </source>
</evidence>
<dbReference type="Gene3D" id="3.40.50.1240">
    <property type="entry name" value="Phosphoglycerate mutase-like"/>
    <property type="match status" value="1"/>
</dbReference>
<accession>A0A1R0Z199</accession>
<dbReference type="Proteomes" id="UP000249163">
    <property type="component" value="Chromosome"/>
</dbReference>
<reference evidence="1 2" key="1">
    <citation type="submission" date="2017-06" db="EMBL/GenBank/DDBJ databases">
        <title>Complete genome sequence of Paenibacillus odorifer CBA7130.</title>
        <authorList>
            <person name="Nam Y.-D."/>
            <person name="Kang J."/>
            <person name="Chung W.-H."/>
        </authorList>
    </citation>
    <scope>NUCLEOTIDE SEQUENCE [LARGE SCALE GENOMIC DNA]</scope>
    <source>
        <strain evidence="1 2">CBA7130</strain>
    </source>
</reference>
<dbReference type="Pfam" id="PF00300">
    <property type="entry name" value="His_Phos_1"/>
    <property type="match status" value="1"/>
</dbReference>
<dbReference type="InterPro" id="IPR029033">
    <property type="entry name" value="His_PPase_superfam"/>
</dbReference>
<dbReference type="AlphaFoldDB" id="A0A1R0Z199"/>
<dbReference type="EMBL" id="CP021965">
    <property type="protein sequence ID" value="AWV31504.1"/>
    <property type="molecule type" value="Genomic_DNA"/>
</dbReference>
<evidence type="ECO:0000313" key="2">
    <source>
        <dbReference type="Proteomes" id="UP000249163"/>
    </source>
</evidence>
<dbReference type="SUPFAM" id="SSF53254">
    <property type="entry name" value="Phosphoglycerate mutase-like"/>
    <property type="match status" value="1"/>
</dbReference>
<dbReference type="OrthoDB" id="9782128at2"/>
<proteinExistence type="predicted"/>
<dbReference type="RefSeq" id="WP_076203505.1">
    <property type="nucleotide sequence ID" value="NZ_CP021965.1"/>
</dbReference>
<organism evidence="1 2">
    <name type="scientific">Paenibacillus odorifer</name>
    <dbReference type="NCBI Taxonomy" id="189426"/>
    <lineage>
        <taxon>Bacteria</taxon>
        <taxon>Bacillati</taxon>
        <taxon>Bacillota</taxon>
        <taxon>Bacilli</taxon>
        <taxon>Bacillales</taxon>
        <taxon>Paenibacillaceae</taxon>
        <taxon>Paenibacillus</taxon>
    </lineage>
</organism>
<gene>
    <name evidence="1" type="ORF">CD191_02070</name>
</gene>
<dbReference type="InterPro" id="IPR013078">
    <property type="entry name" value="His_Pase_superF_clade-1"/>
</dbReference>